<feature type="compositionally biased region" description="Low complexity" evidence="8">
    <location>
        <begin position="1637"/>
        <end position="1648"/>
    </location>
</feature>
<dbReference type="SMART" id="SM00501">
    <property type="entry name" value="BRIGHT"/>
    <property type="match status" value="1"/>
</dbReference>
<dbReference type="InterPro" id="IPR011011">
    <property type="entry name" value="Znf_FYVE_PHD"/>
</dbReference>
<feature type="compositionally biased region" description="Basic and acidic residues" evidence="8">
    <location>
        <begin position="1652"/>
        <end position="1661"/>
    </location>
</feature>
<dbReference type="CDD" id="cd16100">
    <property type="entry name" value="ARID"/>
    <property type="match status" value="1"/>
</dbReference>
<dbReference type="RefSeq" id="XP_051607643.1">
    <property type="nucleotide sequence ID" value="XM_051753234.1"/>
</dbReference>
<feature type="domain" description="ARID" evidence="10">
    <location>
        <begin position="193"/>
        <end position="293"/>
    </location>
</feature>
<feature type="region of interest" description="Disordered" evidence="8">
    <location>
        <begin position="1"/>
        <end position="22"/>
    </location>
</feature>
<evidence type="ECO:0000256" key="5">
    <source>
        <dbReference type="ARBA" id="ARBA00023004"/>
    </source>
</evidence>
<feature type="region of interest" description="Disordered" evidence="8">
    <location>
        <begin position="1634"/>
        <end position="1703"/>
    </location>
</feature>
<dbReference type="Pfam" id="PF08429">
    <property type="entry name" value="PLU-1"/>
    <property type="match status" value="1"/>
</dbReference>
<keyword evidence="4" id="KW-0862">Zinc</keyword>
<keyword evidence="5" id="KW-0408">Iron</keyword>
<feature type="domain" description="JmjC" evidence="12">
    <location>
        <begin position="566"/>
        <end position="791"/>
    </location>
</feature>
<dbReference type="InterPro" id="IPR036431">
    <property type="entry name" value="ARID_dom_sf"/>
</dbReference>
<dbReference type="CDD" id="cd15518">
    <property type="entry name" value="PHD_Ecm5p_Lid2p_like"/>
    <property type="match status" value="1"/>
</dbReference>
<feature type="compositionally biased region" description="Low complexity" evidence="8">
    <location>
        <begin position="1519"/>
        <end position="1528"/>
    </location>
</feature>
<dbReference type="EMBL" id="JAIHNG010000133">
    <property type="protein sequence ID" value="KAI5954756.1"/>
    <property type="molecule type" value="Genomic_DNA"/>
</dbReference>
<dbReference type="InterPro" id="IPR003347">
    <property type="entry name" value="JmjC_dom"/>
</dbReference>
<dbReference type="PROSITE" id="PS01359">
    <property type="entry name" value="ZF_PHD_1"/>
    <property type="match status" value="1"/>
</dbReference>
<feature type="domain" description="PHD-type" evidence="9">
    <location>
        <begin position="1351"/>
        <end position="1398"/>
    </location>
</feature>
<dbReference type="InterPro" id="IPR019786">
    <property type="entry name" value="Zinc_finger_PHD-type_CS"/>
</dbReference>
<dbReference type="Gene3D" id="2.60.120.650">
    <property type="entry name" value="Cupin"/>
    <property type="match status" value="1"/>
</dbReference>
<evidence type="ECO:0000256" key="3">
    <source>
        <dbReference type="ARBA" id="ARBA00022771"/>
    </source>
</evidence>
<comment type="caution">
    <text evidence="13">The sequence shown here is derived from an EMBL/GenBank/DDBJ whole genome shotgun (WGS) entry which is preliminary data.</text>
</comment>
<dbReference type="GeneID" id="76151837"/>
<dbReference type="SUPFAM" id="SSF51197">
    <property type="entry name" value="Clavaminate synthase-like"/>
    <property type="match status" value="1"/>
</dbReference>
<evidence type="ECO:0000259" key="9">
    <source>
        <dbReference type="PROSITE" id="PS50016"/>
    </source>
</evidence>
<dbReference type="Pfam" id="PF02373">
    <property type="entry name" value="JmjC"/>
    <property type="match status" value="2"/>
</dbReference>
<dbReference type="SMART" id="SM00545">
    <property type="entry name" value="JmjN"/>
    <property type="match status" value="1"/>
</dbReference>
<evidence type="ECO:0000256" key="8">
    <source>
        <dbReference type="SAM" id="MobiDB-lite"/>
    </source>
</evidence>
<evidence type="ECO:0000256" key="6">
    <source>
        <dbReference type="ARBA" id="ARBA00023242"/>
    </source>
</evidence>
<dbReference type="Pfam" id="PF01388">
    <property type="entry name" value="ARID"/>
    <property type="match status" value="1"/>
</dbReference>
<evidence type="ECO:0000313" key="13">
    <source>
        <dbReference type="EMBL" id="KAI5954756.1"/>
    </source>
</evidence>
<dbReference type="InterPro" id="IPR019787">
    <property type="entry name" value="Znf_PHD-finger"/>
</dbReference>
<dbReference type="GO" id="GO:0003677">
    <property type="term" value="F:DNA binding"/>
    <property type="evidence" value="ECO:0007669"/>
    <property type="project" value="InterPro"/>
</dbReference>
<evidence type="ECO:0000259" key="10">
    <source>
        <dbReference type="PROSITE" id="PS51011"/>
    </source>
</evidence>
<gene>
    <name evidence="13" type="ORF">KGF57_003779</name>
</gene>
<dbReference type="GO" id="GO:0005634">
    <property type="term" value="C:nucleus"/>
    <property type="evidence" value="ECO:0007669"/>
    <property type="project" value="UniProtKB-SubCell"/>
</dbReference>
<evidence type="ECO:0000313" key="14">
    <source>
        <dbReference type="Proteomes" id="UP001204833"/>
    </source>
</evidence>
<keyword evidence="2" id="KW-0479">Metal-binding</keyword>
<keyword evidence="14" id="KW-1185">Reference proteome</keyword>
<evidence type="ECO:0000256" key="4">
    <source>
        <dbReference type="ARBA" id="ARBA00022833"/>
    </source>
</evidence>
<dbReference type="PANTHER" id="PTHR10694:SF33">
    <property type="entry name" value="LYSINE-SPECIFIC DEMETHYLASE 5"/>
    <property type="match status" value="1"/>
</dbReference>
<dbReference type="InterPro" id="IPR013083">
    <property type="entry name" value="Znf_RING/FYVE/PHD"/>
</dbReference>
<evidence type="ECO:0000256" key="2">
    <source>
        <dbReference type="ARBA" id="ARBA00022723"/>
    </source>
</evidence>
<keyword evidence="6" id="KW-0539">Nucleus</keyword>
<evidence type="ECO:0000259" key="11">
    <source>
        <dbReference type="PROSITE" id="PS51183"/>
    </source>
</evidence>
<evidence type="ECO:0000256" key="7">
    <source>
        <dbReference type="PROSITE-ProRule" id="PRU00146"/>
    </source>
</evidence>
<dbReference type="SUPFAM" id="SSF57903">
    <property type="entry name" value="FYVE/PHD zinc finger"/>
    <property type="match status" value="1"/>
</dbReference>
<dbReference type="PROSITE" id="PS50016">
    <property type="entry name" value="ZF_PHD_2"/>
    <property type="match status" value="1"/>
</dbReference>
<dbReference type="PROSITE" id="PS51011">
    <property type="entry name" value="ARID"/>
    <property type="match status" value="1"/>
</dbReference>
<feature type="region of interest" description="Disordered" evidence="8">
    <location>
        <begin position="310"/>
        <end position="329"/>
    </location>
</feature>
<dbReference type="Gene3D" id="3.30.40.10">
    <property type="entry name" value="Zinc/RING finger domain, C3HC4 (zinc finger)"/>
    <property type="match status" value="1"/>
</dbReference>
<reference evidence="13 14" key="1">
    <citation type="journal article" date="2022" name="DNA Res.">
        <title>Genome analysis of five recently described species of the CUG-Ser clade uncovers Candida theae as a new hybrid lineage with pathogenic potential in the Candida parapsilosis species complex.</title>
        <authorList>
            <person name="Mixao V."/>
            <person name="Del Olmo V."/>
            <person name="Hegedusova E."/>
            <person name="Saus E."/>
            <person name="Pryszcz L."/>
            <person name="Cillingova A."/>
            <person name="Nosek J."/>
            <person name="Gabaldon T."/>
        </authorList>
    </citation>
    <scope>NUCLEOTIDE SEQUENCE [LARGE SCALE GENOMIC DNA]</scope>
    <source>
        <strain evidence="13 14">CBS 12239</strain>
    </source>
</reference>
<dbReference type="GO" id="GO:0000785">
    <property type="term" value="C:chromatin"/>
    <property type="evidence" value="ECO:0007669"/>
    <property type="project" value="TreeGrafter"/>
</dbReference>
<dbReference type="PROSITE" id="PS51184">
    <property type="entry name" value="JMJC"/>
    <property type="match status" value="1"/>
</dbReference>
<dbReference type="SUPFAM" id="SSF46774">
    <property type="entry name" value="ARID-like"/>
    <property type="match status" value="1"/>
</dbReference>
<proteinExistence type="predicted"/>
<feature type="compositionally biased region" description="Basic and acidic residues" evidence="8">
    <location>
        <begin position="1689"/>
        <end position="1703"/>
    </location>
</feature>
<dbReference type="SMART" id="SM00249">
    <property type="entry name" value="PHD"/>
    <property type="match status" value="1"/>
</dbReference>
<keyword evidence="3 7" id="KW-0863">Zinc-finger</keyword>
<dbReference type="GO" id="GO:0006355">
    <property type="term" value="P:regulation of DNA-templated transcription"/>
    <property type="evidence" value="ECO:0007669"/>
    <property type="project" value="TreeGrafter"/>
</dbReference>
<evidence type="ECO:0000256" key="1">
    <source>
        <dbReference type="ARBA" id="ARBA00004123"/>
    </source>
</evidence>
<feature type="domain" description="JmjN" evidence="11">
    <location>
        <begin position="109"/>
        <end position="150"/>
    </location>
</feature>
<dbReference type="SMART" id="SM00558">
    <property type="entry name" value="JmjC"/>
    <property type="match status" value="1"/>
</dbReference>
<feature type="region of interest" description="Disordered" evidence="8">
    <location>
        <begin position="1506"/>
        <end position="1530"/>
    </location>
</feature>
<organism evidence="13 14">
    <name type="scientific">Candida theae</name>
    <dbReference type="NCBI Taxonomy" id="1198502"/>
    <lineage>
        <taxon>Eukaryota</taxon>
        <taxon>Fungi</taxon>
        <taxon>Dikarya</taxon>
        <taxon>Ascomycota</taxon>
        <taxon>Saccharomycotina</taxon>
        <taxon>Pichiomycetes</taxon>
        <taxon>Debaryomycetaceae</taxon>
        <taxon>Candida/Lodderomyces clade</taxon>
        <taxon>Candida</taxon>
    </lineage>
</organism>
<dbReference type="GO" id="GO:0008270">
    <property type="term" value="F:zinc ion binding"/>
    <property type="evidence" value="ECO:0007669"/>
    <property type="project" value="UniProtKB-KW"/>
</dbReference>
<dbReference type="InterPro" id="IPR001606">
    <property type="entry name" value="ARID_dom"/>
</dbReference>
<dbReference type="PROSITE" id="PS51183">
    <property type="entry name" value="JMJN"/>
    <property type="match status" value="1"/>
</dbReference>
<dbReference type="InterPro" id="IPR001965">
    <property type="entry name" value="Znf_PHD"/>
</dbReference>
<dbReference type="InterPro" id="IPR013637">
    <property type="entry name" value="Lys_sp_deMease-like_dom"/>
</dbReference>
<evidence type="ECO:0000259" key="12">
    <source>
        <dbReference type="PROSITE" id="PS51184"/>
    </source>
</evidence>
<comment type="subcellular location">
    <subcellularLocation>
        <location evidence="1">Nucleus</location>
    </subcellularLocation>
</comment>
<dbReference type="Gene3D" id="1.10.150.60">
    <property type="entry name" value="ARID DNA-binding domain"/>
    <property type="match status" value="1"/>
</dbReference>
<dbReference type="GO" id="GO:0034647">
    <property type="term" value="F:histone H3K4me/H3K4me2/H3K4me3 demethylase activity"/>
    <property type="evidence" value="ECO:0007669"/>
    <property type="project" value="TreeGrafter"/>
</dbReference>
<dbReference type="Proteomes" id="UP001204833">
    <property type="component" value="Unassembled WGS sequence"/>
</dbReference>
<accession>A0AAD5BC94</accession>
<sequence length="1703" mass="194947">MALYSTESGSPHDSHSFYNPHSTPIDNQISTFPKSSRFFDTSTLPDLKHLEVSDDVHHQVLFNGQVSNFNYSPFNISQQKLKASPAINYDSIPNKFAIAPTSYQEENEIPFLRLSEEQAKDPISFIDNLRELGSKYGAVKVKLPSKDEKLFQTTNQVNSDLFWFHTNKLLNNPTSDELLVRLEFHRNLLQFHQSDQHNYFEDVDATRAKEKNGTANLQFHLNKLPMIDKRPLDLYKLYQSVIIRGGFIEVINKKLWAQIGRELGYKGKIMTSLSSSLKASYQKILYPYELYLANRSMGLVKEEQSTLETLSSGSKRNIQPIDTPEKKQRADNRYYAPRIVGSEKQFKRQLNTKVSKGMLANSPHLIDVKQPNTYVVKQTDKKRNKKAADKVTAFITPQASLQAGLSYIRDHQDESCSTDVPKIASSYTLRQFMEKDIKFQEHIIHQNRHLFCPDASQRDCIKFQDLENLYWRYARNTDIDSVFSNGIELEMGKDLPTSVHGSGFVRIGDDIANFKNALNNHLLSLSHAKSAVNSKNPNTTPHVFSQQNPWDFNRVDNIDQTIESALYPWNLHNFATLPNAILGTLNQFDVGNQELTETRVNVGMTFSTENWTCEDHFTQLINYHFFGAPKRWYFIPESEFDKFERLVKDVNTDLTSSSAMSRNEISRAESVSTALFRSSNEELETDLVIKAIENSVNTKADHKLPHRNVRFANLCQRGELLLNQDLRITPELLDYHNIRYTTTVQHPGEFIIKFPKTYSSAQSYGFNFTEETNFASSLWLDYALHGEKWLTKQGILSNFSIFKLLITVASIYDNGGSISFNSDVFSKVANLYKGLYLKEIELRDQIRKLKVKETNVTEESLSDIIADDDYGAAFPSRVMITDVDSKDSMFVSMENFLHYSSSPEFMENFVVELQLFHSDEKLKTFHKVLSEYSVDFESWIQNYESLMAEGDEIPLKQYKVLLNEGDKINSSISSTSVVGGQSYDQQRMRVFGEYLENLRYFTTSASQFIEECQNVLALKHQQRIRNGQDLAHQERAFSLKELASLVERISSLNFTCPEIEQILELKTEIQNFDKASRSLIAKKGRSLQEFDDLISLGESFGLDIPSLDFIIRIRNRLRWIKTYNLIEKGVDPFSDRKEVFSIDDLKEFYNSGLELLAAGDLEYIQSIEVILNQSIVFNNDVRKFLQYTFVHDLDVEKLRSIVDSFTSEKLFLSSENYSELSKVHSSLELITRYKDTQGGGKLAYHELKQLYNGIIDSGLKFETSSIQESLQKTECWSDLQWQKLEKVRIITTINNTIARDSVNPKFTFNAKLVEKVQRLVYKCEFSLSIDDKFEESSSFVSHQENEHDDPKYYCVCREYEHGTMVECDECKEWYHVQCVKDFSKPKEEIYKCPICLLLSSGETEDKYLMTKLSMDELIDMYNDGEALEAVPVNEMTAMKDLIDILNSYSRSLNLNDVLNEPNEQTRFEKLMFVLRKLYGCGVQITDLFQKVLRHTRLAQQDIVAKKKQSNAQSVPAMSEETTQQQLETGTGGAIETELTGKENGIQPMTNWKSAMRENGIEASHANGVEIGIKDNKSVVNFHPPNESTQEIRFENGVNAELGDRSNAHASQSNLTTQNHAGSTNFAFPSENLSRVQNLSSSTNTSTDNPVPVKDKSTKDEVDLQNVQNSRKQQIFIGTAKDISSQNSPHLKDPDAKSAAELSH</sequence>
<name>A0AAD5BC94_9ASCO</name>
<dbReference type="InterPro" id="IPR003349">
    <property type="entry name" value="JmjN"/>
</dbReference>
<protein>
    <submittedName>
        <fullName evidence="13">ECM5</fullName>
    </submittedName>
</protein>
<dbReference type="SMART" id="SM01014">
    <property type="entry name" value="ARID"/>
    <property type="match status" value="1"/>
</dbReference>
<dbReference type="PANTHER" id="PTHR10694">
    <property type="entry name" value="LYSINE-SPECIFIC DEMETHYLASE"/>
    <property type="match status" value="1"/>
</dbReference>